<dbReference type="InterPro" id="IPR042099">
    <property type="entry name" value="ANL_N_sf"/>
</dbReference>
<name>A0A2S3UMT7_9HYPH</name>
<evidence type="ECO:0000313" key="3">
    <source>
        <dbReference type="EMBL" id="POF29038.1"/>
    </source>
</evidence>
<dbReference type="OrthoDB" id="9803968at2"/>
<dbReference type="InterPro" id="IPR025110">
    <property type="entry name" value="AMP-bd_C"/>
</dbReference>
<keyword evidence="4" id="KW-1185">Reference proteome</keyword>
<dbReference type="InterPro" id="IPR050237">
    <property type="entry name" value="ATP-dep_AMP-bd_enzyme"/>
</dbReference>
<comment type="caution">
    <text evidence="3">The sequence shown here is derived from an EMBL/GenBank/DDBJ whole genome shotgun (WGS) entry which is preliminary data.</text>
</comment>
<dbReference type="EMBL" id="PPCN01000010">
    <property type="protein sequence ID" value="POF29038.1"/>
    <property type="molecule type" value="Genomic_DNA"/>
</dbReference>
<dbReference type="Proteomes" id="UP000236959">
    <property type="component" value="Unassembled WGS sequence"/>
</dbReference>
<feature type="domain" description="AMP-binding enzyme C-terminal" evidence="2">
    <location>
        <begin position="427"/>
        <end position="502"/>
    </location>
</feature>
<reference evidence="3 4" key="1">
    <citation type="submission" date="2018-01" db="EMBL/GenBank/DDBJ databases">
        <title>Genomic Encyclopedia of Archaeal and Bacterial Type Strains, Phase II (KMG-II): from individual species to whole genera.</title>
        <authorList>
            <person name="Goeker M."/>
        </authorList>
    </citation>
    <scope>NUCLEOTIDE SEQUENCE [LARGE SCALE GENOMIC DNA]</scope>
    <source>
        <strain evidence="3 4">DSM 17023</strain>
    </source>
</reference>
<organism evidence="3 4">
    <name type="scientific">Roseibium marinum</name>
    <dbReference type="NCBI Taxonomy" id="281252"/>
    <lineage>
        <taxon>Bacteria</taxon>
        <taxon>Pseudomonadati</taxon>
        <taxon>Pseudomonadota</taxon>
        <taxon>Alphaproteobacteria</taxon>
        <taxon>Hyphomicrobiales</taxon>
        <taxon>Stappiaceae</taxon>
        <taxon>Roseibium</taxon>
    </lineage>
</organism>
<evidence type="ECO:0000313" key="4">
    <source>
        <dbReference type="Proteomes" id="UP000236959"/>
    </source>
</evidence>
<dbReference type="PANTHER" id="PTHR43767">
    <property type="entry name" value="LONG-CHAIN-FATTY-ACID--COA LIGASE"/>
    <property type="match status" value="1"/>
</dbReference>
<dbReference type="AlphaFoldDB" id="A0A2S3UMT7"/>
<gene>
    <name evidence="3" type="ORF">CLV41_11042</name>
</gene>
<feature type="domain" description="AMP-dependent synthetase/ligase" evidence="1">
    <location>
        <begin position="23"/>
        <end position="377"/>
    </location>
</feature>
<dbReference type="PROSITE" id="PS00455">
    <property type="entry name" value="AMP_BINDING"/>
    <property type="match status" value="1"/>
</dbReference>
<dbReference type="Pfam" id="PF00501">
    <property type="entry name" value="AMP-binding"/>
    <property type="match status" value="1"/>
</dbReference>
<dbReference type="Gene3D" id="3.40.50.12780">
    <property type="entry name" value="N-terminal domain of ligase-like"/>
    <property type="match status" value="1"/>
</dbReference>
<evidence type="ECO:0000259" key="2">
    <source>
        <dbReference type="Pfam" id="PF13193"/>
    </source>
</evidence>
<proteinExistence type="predicted"/>
<evidence type="ECO:0000259" key="1">
    <source>
        <dbReference type="Pfam" id="PF00501"/>
    </source>
</evidence>
<dbReference type="SUPFAM" id="SSF56801">
    <property type="entry name" value="Acetyl-CoA synthetase-like"/>
    <property type="match status" value="1"/>
</dbReference>
<dbReference type="Gene3D" id="3.30.300.30">
    <property type="match status" value="1"/>
</dbReference>
<accession>A0A2S3UMT7</accession>
<dbReference type="PANTHER" id="PTHR43767:SF1">
    <property type="entry name" value="NONRIBOSOMAL PEPTIDE SYNTHASE PES1 (EUROFUNG)-RELATED"/>
    <property type="match status" value="1"/>
</dbReference>
<sequence length="517" mass="56349">MPIAGPPLKKPLELAGILNLGLKTKPDEEVLVSPRRRWTWRALEAVSNRLAGNYLGLGLLPGDRVASLMPNRTELLIHYLACMKCGLVAVPLNYRYMAPQIDHALEVAEPRILLVHEERREDLETSRHAGRLDLGQIVYRDDWDTGRSAVSPFESLMTEDPANWIVPPGPEDPAIIFFTSGSTGVPKGVCHSFETLGWIIASAVESFEMKPDDIMVPGGSVSHVGGHHLSMMTIAACGKVVLPRTFDADEILPLLRRERPTKMWMLPSALYALVLEHGASKEDFASVKACFSGGDKVSAALEEEFTALAGIPIAEDYGMTEIGIPTVSPPTALKLGSVGPIGPGYRASLRGKDGREVAVGTDGRLWINFPGNMVAYWNNPEATAETVVDGWLDTGDVMSVDSEGYLWFHGREKQIIIHDGSNICPQEVEAALLEHAAVESAGVVGVQNWLHGENVRAYVTLDPDADVPTMQDLIQFARARVGYRAPEEVIVLDAMPLNATGKIDRVSLKKMAAEGRR</sequence>
<dbReference type="GO" id="GO:0016878">
    <property type="term" value="F:acid-thiol ligase activity"/>
    <property type="evidence" value="ECO:0007669"/>
    <property type="project" value="UniProtKB-ARBA"/>
</dbReference>
<dbReference type="InterPro" id="IPR000873">
    <property type="entry name" value="AMP-dep_synth/lig_dom"/>
</dbReference>
<dbReference type="Pfam" id="PF13193">
    <property type="entry name" value="AMP-binding_C"/>
    <property type="match status" value="1"/>
</dbReference>
<dbReference type="RefSeq" id="WP_103224201.1">
    <property type="nucleotide sequence ID" value="NZ_PPCN01000010.1"/>
</dbReference>
<dbReference type="InterPro" id="IPR045851">
    <property type="entry name" value="AMP-bd_C_sf"/>
</dbReference>
<dbReference type="InterPro" id="IPR020845">
    <property type="entry name" value="AMP-binding_CS"/>
</dbReference>
<protein>
    <submittedName>
        <fullName evidence="3">Fatty-acyl-CoA synthase/long-chain acyl-CoA synthetase</fullName>
    </submittedName>
</protein>